<organism evidence="3 4">
    <name type="scientific">Actinoplanes octamycinicus</name>
    <dbReference type="NCBI Taxonomy" id="135948"/>
    <lineage>
        <taxon>Bacteria</taxon>
        <taxon>Bacillati</taxon>
        <taxon>Actinomycetota</taxon>
        <taxon>Actinomycetes</taxon>
        <taxon>Micromonosporales</taxon>
        <taxon>Micromonosporaceae</taxon>
        <taxon>Actinoplanes</taxon>
    </lineage>
</organism>
<reference evidence="3 4" key="1">
    <citation type="submission" date="2020-08" db="EMBL/GenBank/DDBJ databases">
        <title>Sequencing the genomes of 1000 actinobacteria strains.</title>
        <authorList>
            <person name="Klenk H.-P."/>
        </authorList>
    </citation>
    <scope>NUCLEOTIDE SEQUENCE [LARGE SCALE GENOMIC DNA]</scope>
    <source>
        <strain evidence="3 4">DSM 45809</strain>
    </source>
</reference>
<feature type="region of interest" description="Disordered" evidence="1">
    <location>
        <begin position="24"/>
        <end position="44"/>
    </location>
</feature>
<evidence type="ECO:0000313" key="4">
    <source>
        <dbReference type="Proteomes" id="UP000546162"/>
    </source>
</evidence>
<sequence>MIRFLMVAAVVALTATACSSAPPAVATGPDHHHHDAVAASGQPQGRLSVRADAELRPVLNVLTGQFQEAFPGTEVLVEYGVGGTADVTLTDDPRAADPAAVVARNPLVIATARTATDVHTAADLRRPGVRVAAGTDAAGLVPATLRTDGPGAVAAVVTGAADVAVVHRTDVVAAKADLRVVDFREGIQHAQQFTLVLTPSGGNRVTAEAFRELMRSALAQRVFSDAGFSAA</sequence>
<evidence type="ECO:0000256" key="2">
    <source>
        <dbReference type="SAM" id="SignalP"/>
    </source>
</evidence>
<dbReference type="Proteomes" id="UP000546162">
    <property type="component" value="Unassembled WGS sequence"/>
</dbReference>
<feature type="chain" id="PRO_5030726285" evidence="2">
    <location>
        <begin position="27"/>
        <end position="231"/>
    </location>
</feature>
<dbReference type="PANTHER" id="PTHR30632">
    <property type="entry name" value="MOLYBDATE-BINDING PERIPLASMIC PROTEIN"/>
    <property type="match status" value="1"/>
</dbReference>
<dbReference type="EMBL" id="JACHNB010000001">
    <property type="protein sequence ID" value="MBB4743104.1"/>
    <property type="molecule type" value="Genomic_DNA"/>
</dbReference>
<keyword evidence="2" id="KW-0732">Signal</keyword>
<feature type="signal peptide" evidence="2">
    <location>
        <begin position="1"/>
        <end position="26"/>
    </location>
</feature>
<dbReference type="GO" id="GO:0030973">
    <property type="term" value="F:molybdate ion binding"/>
    <property type="evidence" value="ECO:0007669"/>
    <property type="project" value="TreeGrafter"/>
</dbReference>
<evidence type="ECO:0000313" key="3">
    <source>
        <dbReference type="EMBL" id="MBB4743104.1"/>
    </source>
</evidence>
<dbReference type="AlphaFoldDB" id="A0A7W7MAI7"/>
<accession>A0A7W7MAI7</accession>
<dbReference type="GO" id="GO:0015689">
    <property type="term" value="P:molybdate ion transport"/>
    <property type="evidence" value="ECO:0007669"/>
    <property type="project" value="TreeGrafter"/>
</dbReference>
<proteinExistence type="predicted"/>
<dbReference type="PROSITE" id="PS51257">
    <property type="entry name" value="PROKAR_LIPOPROTEIN"/>
    <property type="match status" value="1"/>
</dbReference>
<dbReference type="Gene3D" id="3.40.190.10">
    <property type="entry name" value="Periplasmic binding protein-like II"/>
    <property type="match status" value="2"/>
</dbReference>
<dbReference type="InterPro" id="IPR050682">
    <property type="entry name" value="ModA/WtpA"/>
</dbReference>
<gene>
    <name evidence="3" type="ORF">BJY16_006563</name>
</gene>
<comment type="caution">
    <text evidence="3">The sequence shown here is derived from an EMBL/GenBank/DDBJ whole genome shotgun (WGS) entry which is preliminary data.</text>
</comment>
<name>A0A7W7MAI7_9ACTN</name>
<dbReference type="Pfam" id="PF13531">
    <property type="entry name" value="SBP_bac_11"/>
    <property type="match status" value="1"/>
</dbReference>
<protein>
    <submittedName>
        <fullName evidence="3">Molybdate transport system substrate-binding protein</fullName>
    </submittedName>
</protein>
<dbReference type="SUPFAM" id="SSF53850">
    <property type="entry name" value="Periplasmic binding protein-like II"/>
    <property type="match status" value="1"/>
</dbReference>
<dbReference type="PANTHER" id="PTHR30632:SF0">
    <property type="entry name" value="SULFATE-BINDING PROTEIN"/>
    <property type="match status" value="1"/>
</dbReference>
<dbReference type="RefSeq" id="WP_185043414.1">
    <property type="nucleotide sequence ID" value="NZ_BAABFG010000005.1"/>
</dbReference>
<evidence type="ECO:0000256" key="1">
    <source>
        <dbReference type="SAM" id="MobiDB-lite"/>
    </source>
</evidence>
<keyword evidence="4" id="KW-1185">Reference proteome</keyword>